<evidence type="ECO:0000313" key="4">
    <source>
        <dbReference type="Proteomes" id="UP000053477"/>
    </source>
</evidence>
<feature type="transmembrane region" description="Helical" evidence="1">
    <location>
        <begin position="248"/>
        <end position="265"/>
    </location>
</feature>
<organism evidence="3 4">
    <name type="scientific">Schizopora paradoxa</name>
    <dbReference type="NCBI Taxonomy" id="27342"/>
    <lineage>
        <taxon>Eukaryota</taxon>
        <taxon>Fungi</taxon>
        <taxon>Dikarya</taxon>
        <taxon>Basidiomycota</taxon>
        <taxon>Agaricomycotina</taxon>
        <taxon>Agaricomycetes</taxon>
        <taxon>Hymenochaetales</taxon>
        <taxon>Schizoporaceae</taxon>
        <taxon>Schizopora</taxon>
    </lineage>
</organism>
<feature type="transmembrane region" description="Helical" evidence="1">
    <location>
        <begin position="203"/>
        <end position="227"/>
    </location>
</feature>
<dbReference type="InterPro" id="IPR045340">
    <property type="entry name" value="DUF6533"/>
</dbReference>
<evidence type="ECO:0000259" key="2">
    <source>
        <dbReference type="Pfam" id="PF20151"/>
    </source>
</evidence>
<evidence type="ECO:0000313" key="3">
    <source>
        <dbReference type="EMBL" id="KLO13234.1"/>
    </source>
</evidence>
<reference evidence="3 4" key="1">
    <citation type="submission" date="2015-04" db="EMBL/GenBank/DDBJ databases">
        <title>Complete genome sequence of Schizopora paradoxa KUC8140, a cosmopolitan wood degrader in East Asia.</title>
        <authorList>
            <consortium name="DOE Joint Genome Institute"/>
            <person name="Min B."/>
            <person name="Park H."/>
            <person name="Jang Y."/>
            <person name="Kim J.-J."/>
            <person name="Kim K.H."/>
            <person name="Pangilinan J."/>
            <person name="Lipzen A."/>
            <person name="Riley R."/>
            <person name="Grigoriev I.V."/>
            <person name="Spatafora J.W."/>
            <person name="Choi I.-G."/>
        </authorList>
    </citation>
    <scope>NUCLEOTIDE SEQUENCE [LARGE SCALE GENOMIC DNA]</scope>
    <source>
        <strain evidence="3 4">KUC8140</strain>
    </source>
</reference>
<feature type="domain" description="DUF6533" evidence="2">
    <location>
        <begin position="24"/>
        <end position="67"/>
    </location>
</feature>
<protein>
    <recommendedName>
        <fullName evidence="2">DUF6533 domain-containing protein</fullName>
    </recommendedName>
</protein>
<keyword evidence="4" id="KW-1185">Reference proteome</keyword>
<keyword evidence="1" id="KW-0812">Transmembrane</keyword>
<dbReference type="Pfam" id="PF20151">
    <property type="entry name" value="DUF6533"/>
    <property type="match status" value="1"/>
</dbReference>
<keyword evidence="1" id="KW-0472">Membrane</keyword>
<accession>A0A0H2RMW9</accession>
<name>A0A0H2RMW9_9AGAM</name>
<feature type="transmembrane region" description="Helical" evidence="1">
    <location>
        <begin position="161"/>
        <end position="183"/>
    </location>
</feature>
<gene>
    <name evidence="3" type="ORF">SCHPADRAFT_890212</name>
</gene>
<dbReference type="AlphaFoldDB" id="A0A0H2RMW9"/>
<dbReference type="OrthoDB" id="2679643at2759"/>
<dbReference type="Proteomes" id="UP000053477">
    <property type="component" value="Unassembled WGS sequence"/>
</dbReference>
<evidence type="ECO:0000256" key="1">
    <source>
        <dbReference type="SAM" id="Phobius"/>
    </source>
</evidence>
<feature type="transmembrane region" description="Helical" evidence="1">
    <location>
        <begin position="130"/>
        <end position="149"/>
    </location>
</feature>
<proteinExistence type="predicted"/>
<sequence length="408" mass="45151">MSATGLDPAQLNETSLGFLTTKQLALSSLALLIYDHCICLSQEVEYFWYGDWNLTRTLYFLNRYIPPWVFLCPPGSKFFTTRILRRNNVMKTNSSRDSRSICNSELRSRTITSILIRHPSCTHAIRTTSSFVVIGMIVVEAVLVIRVYYLWSHNGLVQRFVVIGFVSLAAVALGFAANAISALSGINLPDGFGPGCFNSGKGLYWPIFLPTFIIQTFLFAFTLLRIVGPLRSGQSSSFVKLLLRDGGYFYLVVILSVGYTGIGSLELSHPLVSTPALLSNSLLAIHSVCASHLILSVQSLASYMGSDPVFLLSNIEMARVHWRRGSNVNELVVEVDNEAESADAQQPMELQDLEYVPEKRIILPRTVVQTLRGNASIPSSRVGILEDTSQPSRANSRLSFSSYAFLDT</sequence>
<keyword evidence="1" id="KW-1133">Transmembrane helix</keyword>
<dbReference type="EMBL" id="KQ085963">
    <property type="protein sequence ID" value="KLO13234.1"/>
    <property type="molecule type" value="Genomic_DNA"/>
</dbReference>
<dbReference type="InParanoid" id="A0A0H2RMW9"/>